<accession>A0A4Y2N8H9</accession>
<feature type="non-terminal residue" evidence="2">
    <location>
        <position position="84"/>
    </location>
</feature>
<dbReference type="EMBL" id="BGPR01126635">
    <property type="protein sequence ID" value="GBN35212.1"/>
    <property type="molecule type" value="Genomic_DNA"/>
</dbReference>
<organism evidence="2 3">
    <name type="scientific">Araneus ventricosus</name>
    <name type="common">Orbweaver spider</name>
    <name type="synonym">Epeira ventricosa</name>
    <dbReference type="NCBI Taxonomy" id="182803"/>
    <lineage>
        <taxon>Eukaryota</taxon>
        <taxon>Metazoa</taxon>
        <taxon>Ecdysozoa</taxon>
        <taxon>Arthropoda</taxon>
        <taxon>Chelicerata</taxon>
        <taxon>Arachnida</taxon>
        <taxon>Araneae</taxon>
        <taxon>Araneomorphae</taxon>
        <taxon>Entelegynae</taxon>
        <taxon>Araneoidea</taxon>
        <taxon>Araneidae</taxon>
        <taxon>Araneus</taxon>
    </lineage>
</organism>
<sequence length="84" mass="9363">MIGEDVKKFFGSRVMRTITIGRLPIRNLPKCFYSFLAVEYSNAMPFCCRLAGPLSLKPPPSRYRSCRSPPPGTCTVTQPAHQAT</sequence>
<reference evidence="2 3" key="1">
    <citation type="journal article" date="2019" name="Sci. Rep.">
        <title>Orb-weaving spider Araneus ventricosus genome elucidates the spidroin gene catalogue.</title>
        <authorList>
            <person name="Kono N."/>
            <person name="Nakamura H."/>
            <person name="Ohtoshi R."/>
            <person name="Moran D.A.P."/>
            <person name="Shinohara A."/>
            <person name="Yoshida Y."/>
            <person name="Fujiwara M."/>
            <person name="Mori M."/>
            <person name="Tomita M."/>
            <person name="Arakawa K."/>
        </authorList>
    </citation>
    <scope>NUCLEOTIDE SEQUENCE [LARGE SCALE GENOMIC DNA]</scope>
</reference>
<comment type="caution">
    <text evidence="2">The sequence shown here is derived from an EMBL/GenBank/DDBJ whole genome shotgun (WGS) entry which is preliminary data.</text>
</comment>
<protein>
    <submittedName>
        <fullName evidence="2">Uncharacterized protein</fullName>
    </submittedName>
</protein>
<evidence type="ECO:0000313" key="3">
    <source>
        <dbReference type="Proteomes" id="UP000499080"/>
    </source>
</evidence>
<dbReference type="Proteomes" id="UP000499080">
    <property type="component" value="Unassembled WGS sequence"/>
</dbReference>
<feature type="region of interest" description="Disordered" evidence="1">
    <location>
        <begin position="61"/>
        <end position="84"/>
    </location>
</feature>
<keyword evidence="3" id="KW-1185">Reference proteome</keyword>
<feature type="compositionally biased region" description="Polar residues" evidence="1">
    <location>
        <begin position="74"/>
        <end position="84"/>
    </location>
</feature>
<gene>
    <name evidence="2" type="ORF">AVEN_107534_1</name>
</gene>
<dbReference type="AlphaFoldDB" id="A0A4Y2N8H9"/>
<proteinExistence type="predicted"/>
<name>A0A4Y2N8H9_ARAVE</name>
<evidence type="ECO:0000256" key="1">
    <source>
        <dbReference type="SAM" id="MobiDB-lite"/>
    </source>
</evidence>
<evidence type="ECO:0000313" key="2">
    <source>
        <dbReference type="EMBL" id="GBN35212.1"/>
    </source>
</evidence>